<dbReference type="Gene3D" id="1.10.357.10">
    <property type="entry name" value="Tetracycline Repressor, domain 2"/>
    <property type="match status" value="1"/>
</dbReference>
<dbReference type="SUPFAM" id="SSF48498">
    <property type="entry name" value="Tetracyclin repressor-like, C-terminal domain"/>
    <property type="match status" value="1"/>
</dbReference>
<dbReference type="SUPFAM" id="SSF46689">
    <property type="entry name" value="Homeodomain-like"/>
    <property type="match status" value="1"/>
</dbReference>
<evidence type="ECO:0000313" key="7">
    <source>
        <dbReference type="Proteomes" id="UP000183561"/>
    </source>
</evidence>
<dbReference type="InterPro" id="IPR036271">
    <property type="entry name" value="Tet_transcr_reg_TetR-rel_C_sf"/>
</dbReference>
<dbReference type="InterPro" id="IPR041490">
    <property type="entry name" value="KstR2_TetR_C"/>
</dbReference>
<evidence type="ECO:0000313" key="6">
    <source>
        <dbReference type="EMBL" id="SEC46974.1"/>
    </source>
</evidence>
<keyword evidence="7" id="KW-1185">Reference proteome</keyword>
<proteinExistence type="predicted"/>
<evidence type="ECO:0000256" key="3">
    <source>
        <dbReference type="ARBA" id="ARBA00023163"/>
    </source>
</evidence>
<dbReference type="GO" id="GO:0003700">
    <property type="term" value="F:DNA-binding transcription factor activity"/>
    <property type="evidence" value="ECO:0007669"/>
    <property type="project" value="TreeGrafter"/>
</dbReference>
<organism evidence="6 7">
    <name type="scientific">Rhodococcus koreensis</name>
    <dbReference type="NCBI Taxonomy" id="99653"/>
    <lineage>
        <taxon>Bacteria</taxon>
        <taxon>Bacillati</taxon>
        <taxon>Actinomycetota</taxon>
        <taxon>Actinomycetes</taxon>
        <taxon>Mycobacteriales</taxon>
        <taxon>Nocardiaceae</taxon>
        <taxon>Rhodococcus</taxon>
    </lineage>
</organism>
<protein>
    <submittedName>
        <fullName evidence="6">DNA-binding transcriptional regulator, AcrR family</fullName>
    </submittedName>
</protein>
<dbReference type="InterPro" id="IPR009057">
    <property type="entry name" value="Homeodomain-like_sf"/>
</dbReference>
<feature type="domain" description="HTH tetR-type" evidence="5">
    <location>
        <begin position="18"/>
        <end position="78"/>
    </location>
</feature>
<dbReference type="Gene3D" id="1.10.10.60">
    <property type="entry name" value="Homeodomain-like"/>
    <property type="match status" value="1"/>
</dbReference>
<dbReference type="PROSITE" id="PS50977">
    <property type="entry name" value="HTH_TETR_2"/>
    <property type="match status" value="1"/>
</dbReference>
<feature type="DNA-binding region" description="H-T-H motif" evidence="4">
    <location>
        <begin position="41"/>
        <end position="60"/>
    </location>
</feature>
<evidence type="ECO:0000256" key="1">
    <source>
        <dbReference type="ARBA" id="ARBA00023015"/>
    </source>
</evidence>
<accession>A0A1H4SSM9</accession>
<keyword evidence="1" id="KW-0805">Transcription regulation</keyword>
<name>A0A1H4SSM9_9NOCA</name>
<keyword evidence="2 4" id="KW-0238">DNA-binding</keyword>
<evidence type="ECO:0000256" key="2">
    <source>
        <dbReference type="ARBA" id="ARBA00023125"/>
    </source>
</evidence>
<dbReference type="PRINTS" id="PR00455">
    <property type="entry name" value="HTHTETR"/>
</dbReference>
<evidence type="ECO:0000259" key="5">
    <source>
        <dbReference type="PROSITE" id="PS50977"/>
    </source>
</evidence>
<dbReference type="PANTHER" id="PTHR30055:SF240">
    <property type="entry name" value="HTH-TYPE TRANSCRIPTIONAL REGULATOR ACRR"/>
    <property type="match status" value="1"/>
</dbReference>
<sequence length="212" mass="23529">MDGDPVSVEAMTLRDGPRSKRGLILTAAIERFGEVGFEHTKWASIADEVGIGQTALYHYFESKAHCLLTIMRLELAQSLERFTTAIEGIDDPVEALSAAITSALEATPRDALQRRILQSHMDLLATPRQSEKEEAERQTSRALVNSIEEAWSLLIAKGMGAGAFADADARLMARLVLGLVVSVWRWYRPDGDMTLDQLNRHVRDATLRIVRA</sequence>
<dbReference type="GO" id="GO:0000976">
    <property type="term" value="F:transcription cis-regulatory region binding"/>
    <property type="evidence" value="ECO:0007669"/>
    <property type="project" value="TreeGrafter"/>
</dbReference>
<dbReference type="Pfam" id="PF17932">
    <property type="entry name" value="TetR_C_24"/>
    <property type="match status" value="1"/>
</dbReference>
<dbReference type="AlphaFoldDB" id="A0A1H4SSM9"/>
<dbReference type="Proteomes" id="UP000183561">
    <property type="component" value="Unassembled WGS sequence"/>
</dbReference>
<evidence type="ECO:0000256" key="4">
    <source>
        <dbReference type="PROSITE-ProRule" id="PRU00335"/>
    </source>
</evidence>
<dbReference type="PANTHER" id="PTHR30055">
    <property type="entry name" value="HTH-TYPE TRANSCRIPTIONAL REGULATOR RUTR"/>
    <property type="match status" value="1"/>
</dbReference>
<keyword evidence="3" id="KW-0804">Transcription</keyword>
<dbReference type="InterPro" id="IPR001647">
    <property type="entry name" value="HTH_TetR"/>
</dbReference>
<dbReference type="Pfam" id="PF00440">
    <property type="entry name" value="TetR_N"/>
    <property type="match status" value="1"/>
</dbReference>
<reference evidence="7" key="1">
    <citation type="submission" date="2016-10" db="EMBL/GenBank/DDBJ databases">
        <authorList>
            <person name="Varghese N."/>
            <person name="Submissions S."/>
        </authorList>
    </citation>
    <scope>NUCLEOTIDE SEQUENCE [LARGE SCALE GENOMIC DNA]</scope>
    <source>
        <strain evidence="7">DSM 44498</strain>
    </source>
</reference>
<gene>
    <name evidence="6" type="ORF">SAMN04490239_4209</name>
</gene>
<dbReference type="EMBL" id="FNSV01000005">
    <property type="protein sequence ID" value="SEC46974.1"/>
    <property type="molecule type" value="Genomic_DNA"/>
</dbReference>
<dbReference type="InterPro" id="IPR050109">
    <property type="entry name" value="HTH-type_TetR-like_transc_reg"/>
</dbReference>